<feature type="region of interest" description="Disordered" evidence="8">
    <location>
        <begin position="229"/>
        <end position="254"/>
    </location>
</feature>
<dbReference type="SUPFAM" id="SSF57667">
    <property type="entry name" value="beta-beta-alpha zinc fingers"/>
    <property type="match status" value="2"/>
</dbReference>
<dbReference type="PANTHER" id="PTHR16515:SF49">
    <property type="entry name" value="GASTRULA ZINC FINGER PROTEIN XLCGF49.1-LIKE-RELATED"/>
    <property type="match status" value="1"/>
</dbReference>
<dbReference type="Proteomes" id="UP000215902">
    <property type="component" value="Unassembled WGS sequence"/>
</dbReference>
<feature type="domain" description="C2H2-type" evidence="9">
    <location>
        <begin position="262"/>
        <end position="289"/>
    </location>
</feature>
<feature type="compositionally biased region" description="Polar residues" evidence="8">
    <location>
        <begin position="229"/>
        <end position="247"/>
    </location>
</feature>
<keyword evidence="4 7" id="KW-0863">Zinc-finger</keyword>
<dbReference type="InterPro" id="IPR036236">
    <property type="entry name" value="Znf_C2H2_sf"/>
</dbReference>
<feature type="non-terminal residue" evidence="10">
    <location>
        <position position="1"/>
    </location>
</feature>
<proteinExistence type="predicted"/>
<organism evidence="10 11">
    <name type="scientific">Macrostomum lignano</name>
    <dbReference type="NCBI Taxonomy" id="282301"/>
    <lineage>
        <taxon>Eukaryota</taxon>
        <taxon>Metazoa</taxon>
        <taxon>Spiralia</taxon>
        <taxon>Lophotrochozoa</taxon>
        <taxon>Platyhelminthes</taxon>
        <taxon>Rhabditophora</taxon>
        <taxon>Macrostomorpha</taxon>
        <taxon>Macrostomida</taxon>
        <taxon>Macrostomidae</taxon>
        <taxon>Macrostomum</taxon>
    </lineage>
</organism>
<dbReference type="PANTHER" id="PTHR16515">
    <property type="entry name" value="PR DOMAIN ZINC FINGER PROTEIN"/>
    <property type="match status" value="1"/>
</dbReference>
<feature type="compositionally biased region" description="Basic residues" evidence="8">
    <location>
        <begin position="115"/>
        <end position="125"/>
    </location>
</feature>
<evidence type="ECO:0000313" key="10">
    <source>
        <dbReference type="EMBL" id="PAA49990.1"/>
    </source>
</evidence>
<comment type="subcellular location">
    <subcellularLocation>
        <location evidence="1">Nucleus</location>
    </subcellularLocation>
</comment>
<dbReference type="GO" id="GO:0005634">
    <property type="term" value="C:nucleus"/>
    <property type="evidence" value="ECO:0007669"/>
    <property type="project" value="UniProtKB-SubCell"/>
</dbReference>
<dbReference type="AlphaFoldDB" id="A0A267DL18"/>
<evidence type="ECO:0000256" key="7">
    <source>
        <dbReference type="PROSITE-ProRule" id="PRU00042"/>
    </source>
</evidence>
<keyword evidence="5" id="KW-0862">Zinc</keyword>
<evidence type="ECO:0000256" key="4">
    <source>
        <dbReference type="ARBA" id="ARBA00022771"/>
    </source>
</evidence>
<feature type="compositionally biased region" description="Low complexity" evidence="8">
    <location>
        <begin position="462"/>
        <end position="479"/>
    </location>
</feature>
<protein>
    <recommendedName>
        <fullName evidence="9">C2H2-type domain-containing protein</fullName>
    </recommendedName>
</protein>
<dbReference type="Gene3D" id="3.30.160.60">
    <property type="entry name" value="Classic Zinc Finger"/>
    <property type="match status" value="1"/>
</dbReference>
<keyword evidence="2" id="KW-0479">Metal-binding</keyword>
<feature type="region of interest" description="Disordered" evidence="8">
    <location>
        <begin position="304"/>
        <end position="347"/>
    </location>
</feature>
<dbReference type="GO" id="GO:0010468">
    <property type="term" value="P:regulation of gene expression"/>
    <property type="evidence" value="ECO:0007669"/>
    <property type="project" value="TreeGrafter"/>
</dbReference>
<feature type="compositionally biased region" description="Polar residues" evidence="8">
    <location>
        <begin position="441"/>
        <end position="450"/>
    </location>
</feature>
<dbReference type="PROSITE" id="PS00028">
    <property type="entry name" value="ZINC_FINGER_C2H2_1"/>
    <property type="match status" value="3"/>
</dbReference>
<dbReference type="EMBL" id="NIVC01003745">
    <property type="protein sequence ID" value="PAA49990.1"/>
    <property type="molecule type" value="Genomic_DNA"/>
</dbReference>
<evidence type="ECO:0000256" key="2">
    <source>
        <dbReference type="ARBA" id="ARBA00022723"/>
    </source>
</evidence>
<evidence type="ECO:0000256" key="6">
    <source>
        <dbReference type="ARBA" id="ARBA00023242"/>
    </source>
</evidence>
<feature type="region of interest" description="Disordered" evidence="8">
    <location>
        <begin position="85"/>
        <end position="137"/>
    </location>
</feature>
<dbReference type="PROSITE" id="PS50157">
    <property type="entry name" value="ZINC_FINGER_C2H2_2"/>
    <property type="match status" value="3"/>
</dbReference>
<evidence type="ECO:0000256" key="1">
    <source>
        <dbReference type="ARBA" id="ARBA00004123"/>
    </source>
</evidence>
<feature type="domain" description="C2H2-type" evidence="9">
    <location>
        <begin position="409"/>
        <end position="437"/>
    </location>
</feature>
<gene>
    <name evidence="10" type="ORF">BOX15_Mlig030201g4</name>
</gene>
<evidence type="ECO:0000256" key="3">
    <source>
        <dbReference type="ARBA" id="ARBA00022737"/>
    </source>
</evidence>
<keyword evidence="11" id="KW-1185">Reference proteome</keyword>
<sequence>TALWYADSDLSLLNLDMKDRRQLRAGAGGRPETKTANRSPSCRLCRKVFLSSQRLSTHMVCHCRQQKVAARTKKLKAPSAGLVNGVQVPAGSISNSSGKDEGDAGRQAVFQSSPAKKRGPKPRKNTHGEKKNSAANGAAKVLSAKLPSRRQLNGLPSVREVKDSKVSCANRNGKPEPSSCRHCSKSFRHQVVLLRHLQRGCVGAASQSKTEGSKSFQRTASATVPVCSETSSVPASAPSETQSAVKSASEKSNGEVNVPGSASCVLCRRSFATKSSLYRHNRRHHKDKPEIGEKVKLFIGKKAKAGAGSQAKKLRAHVSKKFQSDRRQRSNTAEAEQFSGDATSQSASKVEIEFDEFIRRKSNAGSGKAGKKQSAPVPIAACKKNANPQLPCLKSRKPESENTAKRKRMECDNCDEAFSGTSSPKRHVQRFHAAKVERASNGISRATTPSPMAACVTNGNDSHSGTSSSSSSPQSMVDSPTDCGSATPVEAVAPRPPLYLCWTPRPVFKTARIVYRGKHGGKKRKVLLPAAASAAACGPPATSIRRVNSCFAELSSADHLAAPLSAGPPVPASAALSFLPATDLSRNPFELPWERKLLPPDAAPCCPALARRLGDPDFSIHACRLMARRITASGESALMVWG</sequence>
<comment type="caution">
    <text evidence="10">The sequence shown here is derived from an EMBL/GenBank/DDBJ whole genome shotgun (WGS) entry which is preliminary data.</text>
</comment>
<feature type="compositionally biased region" description="Polar residues" evidence="8">
    <location>
        <begin position="330"/>
        <end position="347"/>
    </location>
</feature>
<evidence type="ECO:0000313" key="11">
    <source>
        <dbReference type="Proteomes" id="UP000215902"/>
    </source>
</evidence>
<feature type="region of interest" description="Disordered" evidence="8">
    <location>
        <begin position="389"/>
        <end position="408"/>
    </location>
</feature>
<evidence type="ECO:0000256" key="5">
    <source>
        <dbReference type="ARBA" id="ARBA00022833"/>
    </source>
</evidence>
<keyword evidence="3" id="KW-0677">Repeat</keyword>
<dbReference type="InterPro" id="IPR013087">
    <property type="entry name" value="Znf_C2H2_type"/>
</dbReference>
<feature type="domain" description="C2H2-type" evidence="9">
    <location>
        <begin position="40"/>
        <end position="67"/>
    </location>
</feature>
<name>A0A267DL18_9PLAT</name>
<evidence type="ECO:0000256" key="8">
    <source>
        <dbReference type="SAM" id="MobiDB-lite"/>
    </source>
</evidence>
<accession>A0A267DL18</accession>
<feature type="region of interest" description="Disordered" evidence="8">
    <location>
        <begin position="436"/>
        <end position="488"/>
    </location>
</feature>
<dbReference type="SMART" id="SM00355">
    <property type="entry name" value="ZnF_C2H2"/>
    <property type="match status" value="4"/>
</dbReference>
<dbReference type="GO" id="GO:0008270">
    <property type="term" value="F:zinc ion binding"/>
    <property type="evidence" value="ECO:0007669"/>
    <property type="project" value="UniProtKB-KW"/>
</dbReference>
<reference evidence="10 11" key="1">
    <citation type="submission" date="2017-06" db="EMBL/GenBank/DDBJ databases">
        <title>A platform for efficient transgenesis in Macrostomum lignano, a flatworm model organism for stem cell research.</title>
        <authorList>
            <person name="Berezikov E."/>
        </authorList>
    </citation>
    <scope>NUCLEOTIDE SEQUENCE [LARGE SCALE GENOMIC DNA]</scope>
    <source>
        <strain evidence="10">DV1</strain>
        <tissue evidence="10">Whole organism</tissue>
    </source>
</reference>
<keyword evidence="6" id="KW-0539">Nucleus</keyword>
<dbReference type="InterPro" id="IPR050331">
    <property type="entry name" value="Zinc_finger"/>
</dbReference>
<evidence type="ECO:0000259" key="9">
    <source>
        <dbReference type="PROSITE" id="PS50157"/>
    </source>
</evidence>